<dbReference type="PROSITE" id="PS50977">
    <property type="entry name" value="HTH_TETR_2"/>
    <property type="match status" value="1"/>
</dbReference>
<dbReference type="Pfam" id="PF17920">
    <property type="entry name" value="TetR_C_16"/>
    <property type="match status" value="1"/>
</dbReference>
<keyword evidence="3" id="KW-0804">Transcription</keyword>
<keyword evidence="2 4" id="KW-0238">DNA-binding</keyword>
<dbReference type="InterPro" id="IPR036271">
    <property type="entry name" value="Tet_transcr_reg_TetR-rel_C_sf"/>
</dbReference>
<dbReference type="InterPro" id="IPR009057">
    <property type="entry name" value="Homeodomain-like_sf"/>
</dbReference>
<evidence type="ECO:0000313" key="8">
    <source>
        <dbReference type="Proteomes" id="UP001190336"/>
    </source>
</evidence>
<reference evidence="7 8" key="1">
    <citation type="submission" date="2023-08" db="EMBL/GenBank/DDBJ databases">
        <authorList>
            <person name="Folkvardsen B D."/>
            <person name="Norman A."/>
        </authorList>
    </citation>
    <scope>NUCLEOTIDE SEQUENCE [LARGE SCALE GENOMIC DNA]</scope>
    <source>
        <strain evidence="7 8">Mu0083</strain>
    </source>
</reference>
<feature type="DNA-binding region" description="H-T-H motif" evidence="4">
    <location>
        <begin position="45"/>
        <end position="64"/>
    </location>
</feature>
<dbReference type="InterPro" id="IPR041678">
    <property type="entry name" value="TetR_C_16"/>
</dbReference>
<dbReference type="PANTHER" id="PTHR30055">
    <property type="entry name" value="HTH-TYPE TRANSCRIPTIONAL REGULATOR RUTR"/>
    <property type="match status" value="1"/>
</dbReference>
<evidence type="ECO:0000259" key="6">
    <source>
        <dbReference type="PROSITE" id="PS50977"/>
    </source>
</evidence>
<feature type="domain" description="HTH tetR-type" evidence="6">
    <location>
        <begin position="22"/>
        <end position="82"/>
    </location>
</feature>
<evidence type="ECO:0000313" key="7">
    <source>
        <dbReference type="EMBL" id="CAJ1506136.1"/>
    </source>
</evidence>
<protein>
    <submittedName>
        <fullName evidence="7">TetR family transcriptional regulator</fullName>
    </submittedName>
</protein>
<dbReference type="Pfam" id="PF00440">
    <property type="entry name" value="TetR_N"/>
    <property type="match status" value="1"/>
</dbReference>
<dbReference type="Gene3D" id="1.10.357.10">
    <property type="entry name" value="Tetracycline Repressor, domain 2"/>
    <property type="match status" value="1"/>
</dbReference>
<dbReference type="Proteomes" id="UP001190336">
    <property type="component" value="Chromosome"/>
</dbReference>
<evidence type="ECO:0000256" key="4">
    <source>
        <dbReference type="PROSITE-ProRule" id="PRU00335"/>
    </source>
</evidence>
<dbReference type="EMBL" id="OY726394">
    <property type="protein sequence ID" value="CAJ1506136.1"/>
    <property type="molecule type" value="Genomic_DNA"/>
</dbReference>
<dbReference type="SUPFAM" id="SSF48498">
    <property type="entry name" value="Tetracyclin repressor-like, C-terminal domain"/>
    <property type="match status" value="1"/>
</dbReference>
<gene>
    <name evidence="7" type="ORF">MU0083_003870</name>
</gene>
<dbReference type="InterPro" id="IPR001647">
    <property type="entry name" value="HTH_TetR"/>
</dbReference>
<keyword evidence="1" id="KW-0805">Transcription regulation</keyword>
<dbReference type="SUPFAM" id="SSF46689">
    <property type="entry name" value="Homeodomain-like"/>
    <property type="match status" value="1"/>
</dbReference>
<accession>A0ABN9NKR4</accession>
<dbReference type="PRINTS" id="PR00455">
    <property type="entry name" value="HTHTETR"/>
</dbReference>
<evidence type="ECO:0000256" key="5">
    <source>
        <dbReference type="SAM" id="MobiDB-lite"/>
    </source>
</evidence>
<feature type="region of interest" description="Disordered" evidence="5">
    <location>
        <begin position="1"/>
        <end position="23"/>
    </location>
</feature>
<evidence type="ECO:0000256" key="1">
    <source>
        <dbReference type="ARBA" id="ARBA00023015"/>
    </source>
</evidence>
<organism evidence="7 8">
    <name type="scientific">[Mycobacterium] kokjensenii</name>
    <dbReference type="NCBI Taxonomy" id="3064287"/>
    <lineage>
        <taxon>Bacteria</taxon>
        <taxon>Bacillati</taxon>
        <taxon>Actinomycetota</taxon>
        <taxon>Actinomycetes</taxon>
        <taxon>Mycobacteriales</taxon>
        <taxon>Mycobacteriaceae</taxon>
        <taxon>Mycolicibacter</taxon>
    </lineage>
</organism>
<name>A0ABN9NKR4_9MYCO</name>
<sequence>MTRADSTPDAVAGTPPAERKGARTRRKILETARAVFADVGYERATIRGIATAAGVDKSSIIKYFGTKQQLFTEAVTWKIPTAEVIERDPAHLAENLARGMFDAWAADPNGPMAVLLRTSMTSEDAAEILRTRVTTEATDALSSAVDGPDARLRAALFQAMLMGVASQRYLLKMPDLADVDTDDILRILTPALETLLGRRR</sequence>
<dbReference type="InterPro" id="IPR050109">
    <property type="entry name" value="HTH-type_TetR-like_transc_reg"/>
</dbReference>
<keyword evidence="8" id="KW-1185">Reference proteome</keyword>
<dbReference type="PANTHER" id="PTHR30055:SF234">
    <property type="entry name" value="HTH-TYPE TRANSCRIPTIONAL REGULATOR BETI"/>
    <property type="match status" value="1"/>
</dbReference>
<evidence type="ECO:0000256" key="2">
    <source>
        <dbReference type="ARBA" id="ARBA00023125"/>
    </source>
</evidence>
<proteinExistence type="predicted"/>
<dbReference type="Gene3D" id="1.10.10.60">
    <property type="entry name" value="Homeodomain-like"/>
    <property type="match status" value="1"/>
</dbReference>
<evidence type="ECO:0000256" key="3">
    <source>
        <dbReference type="ARBA" id="ARBA00023163"/>
    </source>
</evidence>